<keyword evidence="1" id="KW-1133">Transmembrane helix</keyword>
<keyword evidence="1" id="KW-0812">Transmembrane</keyword>
<protein>
    <submittedName>
        <fullName evidence="2">Uncharacterized protein</fullName>
    </submittedName>
</protein>
<accession>A0A495JR26</accession>
<dbReference type="OrthoDB" id="3402708at2"/>
<evidence type="ECO:0000313" key="2">
    <source>
        <dbReference type="EMBL" id="RKR91426.1"/>
    </source>
</evidence>
<evidence type="ECO:0000313" key="3">
    <source>
        <dbReference type="Proteomes" id="UP000277671"/>
    </source>
</evidence>
<dbReference type="Proteomes" id="UP000277671">
    <property type="component" value="Unassembled WGS sequence"/>
</dbReference>
<keyword evidence="3" id="KW-1185">Reference proteome</keyword>
<dbReference type="InterPro" id="IPR045924">
    <property type="entry name" value="DUF6343"/>
</dbReference>
<feature type="transmembrane region" description="Helical" evidence="1">
    <location>
        <begin position="21"/>
        <end position="42"/>
    </location>
</feature>
<dbReference type="AlphaFoldDB" id="A0A495JR26"/>
<name>A0A495JR26_9ACTN</name>
<dbReference type="Pfam" id="PF19870">
    <property type="entry name" value="DUF6343"/>
    <property type="match status" value="1"/>
</dbReference>
<evidence type="ECO:0000256" key="1">
    <source>
        <dbReference type="SAM" id="Phobius"/>
    </source>
</evidence>
<sequence>MAGKAQPSRAKGTVGHPYSALNLRLVLASFGLVISVGLGVLVALTGHWVPAVILFVLAAVAVVDLVIITRRRAARRREEPPGTHHSLFE</sequence>
<organism evidence="2 3">
    <name type="scientific">Micromonospora pisi</name>
    <dbReference type="NCBI Taxonomy" id="589240"/>
    <lineage>
        <taxon>Bacteria</taxon>
        <taxon>Bacillati</taxon>
        <taxon>Actinomycetota</taxon>
        <taxon>Actinomycetes</taxon>
        <taxon>Micromonosporales</taxon>
        <taxon>Micromonosporaceae</taxon>
        <taxon>Micromonospora</taxon>
    </lineage>
</organism>
<feature type="transmembrane region" description="Helical" evidence="1">
    <location>
        <begin position="48"/>
        <end position="68"/>
    </location>
</feature>
<gene>
    <name evidence="2" type="ORF">BDK92_5822</name>
</gene>
<reference evidence="2 3" key="1">
    <citation type="submission" date="2018-10" db="EMBL/GenBank/DDBJ databases">
        <title>Sequencing the genomes of 1000 actinobacteria strains.</title>
        <authorList>
            <person name="Klenk H.-P."/>
        </authorList>
    </citation>
    <scope>NUCLEOTIDE SEQUENCE [LARGE SCALE GENOMIC DNA]</scope>
    <source>
        <strain evidence="2 3">DSM 45175</strain>
    </source>
</reference>
<keyword evidence="1" id="KW-0472">Membrane</keyword>
<dbReference type="RefSeq" id="WP_121159521.1">
    <property type="nucleotide sequence ID" value="NZ_RBKT01000001.1"/>
</dbReference>
<proteinExistence type="predicted"/>
<dbReference type="EMBL" id="RBKT01000001">
    <property type="protein sequence ID" value="RKR91426.1"/>
    <property type="molecule type" value="Genomic_DNA"/>
</dbReference>
<comment type="caution">
    <text evidence="2">The sequence shown here is derived from an EMBL/GenBank/DDBJ whole genome shotgun (WGS) entry which is preliminary data.</text>
</comment>